<gene>
    <name evidence="6" type="primary">Myo31DF</name>
    <name evidence="6" type="ORF">Tcan_02080</name>
</gene>
<dbReference type="GO" id="GO:0005737">
    <property type="term" value="C:cytoplasm"/>
    <property type="evidence" value="ECO:0007669"/>
    <property type="project" value="TreeGrafter"/>
</dbReference>
<dbReference type="GO" id="GO:0007015">
    <property type="term" value="P:actin filament organization"/>
    <property type="evidence" value="ECO:0007669"/>
    <property type="project" value="TreeGrafter"/>
</dbReference>
<dbReference type="EMBL" id="JPKZ01020742">
    <property type="protein sequence ID" value="KHN71773.1"/>
    <property type="molecule type" value="Genomic_DNA"/>
</dbReference>
<dbReference type="GO" id="GO:0051015">
    <property type="term" value="F:actin filament binding"/>
    <property type="evidence" value="ECO:0007669"/>
    <property type="project" value="TreeGrafter"/>
</dbReference>
<dbReference type="GO" id="GO:0005886">
    <property type="term" value="C:plasma membrane"/>
    <property type="evidence" value="ECO:0007669"/>
    <property type="project" value="TreeGrafter"/>
</dbReference>
<sequence length="101" mass="11786">MFIELVLKQEQEEYKRQGIEWKQVEYFNNKIICDLVELPRAGIISILDEACFTVGQVTDKVCFLLRVLVVFRRLPFFADTRFTSIVFILSPSSLISILCHL</sequence>
<evidence type="ECO:0000256" key="2">
    <source>
        <dbReference type="ARBA" id="ARBA00022840"/>
    </source>
</evidence>
<dbReference type="GO" id="GO:0005902">
    <property type="term" value="C:microvillus"/>
    <property type="evidence" value="ECO:0007669"/>
    <property type="project" value="TreeGrafter"/>
</dbReference>
<organism evidence="6 7">
    <name type="scientific">Toxocara canis</name>
    <name type="common">Canine roundworm</name>
    <dbReference type="NCBI Taxonomy" id="6265"/>
    <lineage>
        <taxon>Eukaryota</taxon>
        <taxon>Metazoa</taxon>
        <taxon>Ecdysozoa</taxon>
        <taxon>Nematoda</taxon>
        <taxon>Chromadorea</taxon>
        <taxon>Rhabditida</taxon>
        <taxon>Spirurina</taxon>
        <taxon>Ascaridomorpha</taxon>
        <taxon>Ascaridoidea</taxon>
        <taxon>Toxocaridae</taxon>
        <taxon>Toxocara</taxon>
    </lineage>
</organism>
<name>A0A0B2UQZ2_TOXCA</name>
<dbReference type="GO" id="GO:0030048">
    <property type="term" value="P:actin filament-based movement"/>
    <property type="evidence" value="ECO:0007669"/>
    <property type="project" value="TreeGrafter"/>
</dbReference>
<proteinExistence type="inferred from homology"/>
<evidence type="ECO:0000256" key="3">
    <source>
        <dbReference type="ARBA" id="ARBA00023203"/>
    </source>
</evidence>
<keyword evidence="2" id="KW-0067">ATP-binding</keyword>
<dbReference type="OrthoDB" id="6108017at2759"/>
<dbReference type="GO" id="GO:0016459">
    <property type="term" value="C:myosin complex"/>
    <property type="evidence" value="ECO:0007669"/>
    <property type="project" value="UniProtKB-KW"/>
</dbReference>
<dbReference type="InterPro" id="IPR001609">
    <property type="entry name" value="Myosin_head_motor_dom-like"/>
</dbReference>
<accession>A0A0B2UQZ2</accession>
<dbReference type="AlphaFoldDB" id="A0A0B2UQZ2"/>
<comment type="caution">
    <text evidence="6">The sequence shown here is derived from an EMBL/GenBank/DDBJ whole genome shotgun (WGS) entry which is preliminary data.</text>
</comment>
<dbReference type="GO" id="GO:0000146">
    <property type="term" value="F:microfilament motor activity"/>
    <property type="evidence" value="ECO:0007669"/>
    <property type="project" value="TreeGrafter"/>
</dbReference>
<evidence type="ECO:0000259" key="5">
    <source>
        <dbReference type="PROSITE" id="PS51456"/>
    </source>
</evidence>
<protein>
    <submittedName>
        <fullName evidence="6">Myosin-IA</fullName>
    </submittedName>
</protein>
<keyword evidence="4" id="KW-0518">Myosin</keyword>
<feature type="domain" description="Myosin motor" evidence="5">
    <location>
        <begin position="1"/>
        <end position="101"/>
    </location>
</feature>
<dbReference type="InterPro" id="IPR027417">
    <property type="entry name" value="P-loop_NTPase"/>
</dbReference>
<dbReference type="PANTHER" id="PTHR13140">
    <property type="entry name" value="MYOSIN"/>
    <property type="match status" value="1"/>
</dbReference>
<dbReference type="Proteomes" id="UP000031036">
    <property type="component" value="Unassembled WGS sequence"/>
</dbReference>
<keyword evidence="3 4" id="KW-0009">Actin-binding</keyword>
<keyword evidence="1" id="KW-0547">Nucleotide-binding</keyword>
<dbReference type="PANTHER" id="PTHR13140:SF713">
    <property type="entry name" value="UNCONVENTIONAL MYOSIN ID"/>
    <property type="match status" value="1"/>
</dbReference>
<keyword evidence="7" id="KW-1185">Reference proteome</keyword>
<evidence type="ECO:0000313" key="7">
    <source>
        <dbReference type="Proteomes" id="UP000031036"/>
    </source>
</evidence>
<dbReference type="Gene3D" id="1.20.58.530">
    <property type="match status" value="1"/>
</dbReference>
<keyword evidence="4" id="KW-0505">Motor protein</keyword>
<dbReference type="SUPFAM" id="SSF52540">
    <property type="entry name" value="P-loop containing nucleoside triphosphate hydrolases"/>
    <property type="match status" value="1"/>
</dbReference>
<reference evidence="6 7" key="1">
    <citation type="submission" date="2014-11" db="EMBL/GenBank/DDBJ databases">
        <title>Genetic blueprint of the zoonotic pathogen Toxocara canis.</title>
        <authorList>
            <person name="Zhu X.-Q."/>
            <person name="Korhonen P.K."/>
            <person name="Cai H."/>
            <person name="Young N.D."/>
            <person name="Nejsum P."/>
            <person name="von Samson-Himmelstjerna G."/>
            <person name="Boag P.R."/>
            <person name="Tan P."/>
            <person name="Li Q."/>
            <person name="Min J."/>
            <person name="Yang Y."/>
            <person name="Wang X."/>
            <person name="Fang X."/>
            <person name="Hall R.S."/>
            <person name="Hofmann A."/>
            <person name="Sternberg P.W."/>
            <person name="Jex A.R."/>
            <person name="Gasser R.B."/>
        </authorList>
    </citation>
    <scope>NUCLEOTIDE SEQUENCE [LARGE SCALE GENOMIC DNA]</scope>
    <source>
        <strain evidence="6">PN_DK_2014</strain>
    </source>
</reference>
<dbReference type="Pfam" id="PF00063">
    <property type="entry name" value="Myosin_head"/>
    <property type="match status" value="1"/>
</dbReference>
<evidence type="ECO:0000256" key="1">
    <source>
        <dbReference type="ARBA" id="ARBA00022741"/>
    </source>
</evidence>
<dbReference type="PROSITE" id="PS51456">
    <property type="entry name" value="MYOSIN_MOTOR"/>
    <property type="match status" value="1"/>
</dbReference>
<dbReference type="GO" id="GO:0006897">
    <property type="term" value="P:endocytosis"/>
    <property type="evidence" value="ECO:0007669"/>
    <property type="project" value="TreeGrafter"/>
</dbReference>
<comment type="similarity">
    <text evidence="4">Belongs to the TRAFAC class myosin-kinesin ATPase superfamily. Myosin family.</text>
</comment>
<dbReference type="STRING" id="6265.A0A0B2UQZ2"/>
<comment type="caution">
    <text evidence="4">Lacks conserved residue(s) required for the propagation of feature annotation.</text>
</comment>
<dbReference type="GO" id="GO:0005524">
    <property type="term" value="F:ATP binding"/>
    <property type="evidence" value="ECO:0007669"/>
    <property type="project" value="UniProtKB-KW"/>
</dbReference>
<evidence type="ECO:0000256" key="4">
    <source>
        <dbReference type="PROSITE-ProRule" id="PRU00782"/>
    </source>
</evidence>
<evidence type="ECO:0000313" key="6">
    <source>
        <dbReference type="EMBL" id="KHN71773.1"/>
    </source>
</evidence>